<protein>
    <submittedName>
        <fullName evidence="1">M28 family peptidase</fullName>
    </submittedName>
</protein>
<reference evidence="2" key="1">
    <citation type="journal article" date="2025" name="Aquaculture">
        <title>Assessment of the bioflocculant production and safety properties of Metabacillus hrfriensis sp. nov. based on phenotypic and whole-genome sequencing analysis.</title>
        <authorList>
            <person name="Zhang R."/>
            <person name="Zhao Z."/>
            <person name="Luo L."/>
            <person name="Wang S."/>
            <person name="Guo K."/>
            <person name="Xu W."/>
        </authorList>
    </citation>
    <scope>NUCLEOTIDE SEQUENCE [LARGE SCALE GENOMIC DNA]</scope>
    <source>
        <strain evidence="2">CT-WN-B3</strain>
    </source>
</reference>
<gene>
    <name evidence="1" type="ORF">QLQ22_20440</name>
</gene>
<organism evidence="1 2">
    <name type="scientific">Metabacillus hrfriensis</name>
    <dbReference type="NCBI Taxonomy" id="3048891"/>
    <lineage>
        <taxon>Bacteria</taxon>
        <taxon>Bacillati</taxon>
        <taxon>Bacillota</taxon>
        <taxon>Bacilli</taxon>
        <taxon>Bacillales</taxon>
        <taxon>Bacillaceae</taxon>
        <taxon>Metabacillus</taxon>
    </lineage>
</organism>
<keyword evidence="2" id="KW-1185">Reference proteome</keyword>
<sequence length="583" mass="66680">MVNYKFNPSEYAELIQLIEKEQLDQHVKALTQWERLSGEKEAEAAADYILEQLNKFGVHYDRYEFDGYFSDPLHGEVNVISSDIFSVKAKSRSFSLHCPEGIEGNAVYDFYSEERHNGADPIDRYTHLQGKIVVSWNFYEDYVKKIESAGARGLIHIWPSPEKVIHEETVGAVWGTPTIENVDQLTKIPVVGITFQDGMKLLERMQKEEIKVVVKTAVQTGIKRVSLPIASIPGKADQYILVSGHYDSWHKGATDNAGGNALLLELARIFSNKKGGLTRGIKLAWWPGHSNGRYAGSTWYCDHFWHEINEKCMAHINVDFPGTMGGINVIPRSSSIEDERLPESIIAYFTGKKPNHSAYLPRGADQSFWGTNVPIHIQFKYEPIETDKVYNTPGGNWWWHTEEDLYDKIDLELLMRDTKMHASLVHELVNLETLPINLTAFIYNGRKIIEEIDGNSDEQFDFTPIYESLNVLTEQVKTLSETEIVHADAYNNMLKAVAGTLNRLMFSYSSKYEFDSTFPFHPYPGLAKVKNIYSANISSEDFLFAKTYYVRQRNRFVNEVREACWKINEYIKSDLTCLKITSS</sequence>
<dbReference type="EMBL" id="CP126116">
    <property type="protein sequence ID" value="WHZ57005.1"/>
    <property type="molecule type" value="Genomic_DNA"/>
</dbReference>
<proteinExistence type="predicted"/>
<dbReference type="Proteomes" id="UP001226091">
    <property type="component" value="Chromosome"/>
</dbReference>
<name>A0ACD4R942_9BACI</name>
<evidence type="ECO:0000313" key="2">
    <source>
        <dbReference type="Proteomes" id="UP001226091"/>
    </source>
</evidence>
<accession>A0ACD4R942</accession>
<evidence type="ECO:0000313" key="1">
    <source>
        <dbReference type="EMBL" id="WHZ57005.1"/>
    </source>
</evidence>